<organism evidence="10 11">
    <name type="scientific">Tilletiaria anomala (strain ATCC 24038 / CBS 436.72 / UBC 951)</name>
    <dbReference type="NCBI Taxonomy" id="1037660"/>
    <lineage>
        <taxon>Eukaryota</taxon>
        <taxon>Fungi</taxon>
        <taxon>Dikarya</taxon>
        <taxon>Basidiomycota</taxon>
        <taxon>Ustilaginomycotina</taxon>
        <taxon>Exobasidiomycetes</taxon>
        <taxon>Georgefischeriales</taxon>
        <taxon>Tilletiariaceae</taxon>
        <taxon>Tilletiaria</taxon>
    </lineage>
</organism>
<dbReference type="EC" id="2.7.7.15" evidence="8"/>
<dbReference type="GO" id="GO:0004105">
    <property type="term" value="F:choline-phosphate cytidylyltransferase activity"/>
    <property type="evidence" value="ECO:0007669"/>
    <property type="project" value="UniProtKB-EC"/>
</dbReference>
<dbReference type="InterPro" id="IPR041723">
    <property type="entry name" value="CCT"/>
</dbReference>
<dbReference type="GO" id="GO:0031210">
    <property type="term" value="F:phosphatidylcholine binding"/>
    <property type="evidence" value="ECO:0007669"/>
    <property type="project" value="TreeGrafter"/>
</dbReference>
<dbReference type="STRING" id="1037660.A0A066VKE1"/>
<comment type="caution">
    <text evidence="10">The sequence shown here is derived from an EMBL/GenBank/DDBJ whole genome shotgun (WGS) entry which is preliminary data.</text>
</comment>
<sequence>NRPVRIYADGVYDLFHYAHALQLRQAKLAFPHVHLIVGVCSSANCAQHKNEPMLTSAERYEAVRNCRWVDEVLEDAPWVIDQALIDKLKVDYVAHDEDPYAGSAAAGGGGGASKDIYAFVKEQGKFLPTRRTPGVSTSDLLARIVDIYRHHGLDQKLEKIGKAALAFE</sequence>
<name>A0A066VKE1_TILAU</name>
<dbReference type="Gene3D" id="3.40.50.620">
    <property type="entry name" value="HUPs"/>
    <property type="match status" value="1"/>
</dbReference>
<dbReference type="GO" id="GO:0005635">
    <property type="term" value="C:nuclear envelope"/>
    <property type="evidence" value="ECO:0007669"/>
    <property type="project" value="TreeGrafter"/>
</dbReference>
<reference evidence="10 11" key="1">
    <citation type="submission" date="2014-05" db="EMBL/GenBank/DDBJ databases">
        <title>Draft genome sequence of a rare smut relative, Tilletiaria anomala UBC 951.</title>
        <authorList>
            <consortium name="DOE Joint Genome Institute"/>
            <person name="Toome M."/>
            <person name="Kuo A."/>
            <person name="Henrissat B."/>
            <person name="Lipzen A."/>
            <person name="Tritt A."/>
            <person name="Yoshinaga Y."/>
            <person name="Zane M."/>
            <person name="Barry K."/>
            <person name="Grigoriev I.V."/>
            <person name="Spatafora J.W."/>
            <person name="Aimea M.C."/>
        </authorList>
    </citation>
    <scope>NUCLEOTIDE SEQUENCE [LARGE SCALE GENOMIC DNA]</scope>
    <source>
        <strain evidence="10 11">UBC 951</strain>
    </source>
</reference>
<keyword evidence="5" id="KW-0443">Lipid metabolism</keyword>
<dbReference type="NCBIfam" id="TIGR00125">
    <property type="entry name" value="cyt_tran_rel"/>
    <property type="match status" value="1"/>
</dbReference>
<dbReference type="CDD" id="cd02174">
    <property type="entry name" value="CCT"/>
    <property type="match status" value="1"/>
</dbReference>
<dbReference type="InterPro" id="IPR045049">
    <property type="entry name" value="Pcy1-like"/>
</dbReference>
<proteinExistence type="inferred from homology"/>
<evidence type="ECO:0000256" key="3">
    <source>
        <dbReference type="ARBA" id="ARBA00022679"/>
    </source>
</evidence>
<dbReference type="EMBL" id="JMSN01000072">
    <property type="protein sequence ID" value="KDN42207.1"/>
    <property type="molecule type" value="Genomic_DNA"/>
</dbReference>
<evidence type="ECO:0000256" key="8">
    <source>
        <dbReference type="ARBA" id="ARBA00026101"/>
    </source>
</evidence>
<evidence type="ECO:0000313" key="11">
    <source>
        <dbReference type="Proteomes" id="UP000027361"/>
    </source>
</evidence>
<accession>A0A066VKE1</accession>
<keyword evidence="2" id="KW-0444">Lipid biosynthesis</keyword>
<evidence type="ECO:0000313" key="10">
    <source>
        <dbReference type="EMBL" id="KDN42207.1"/>
    </source>
</evidence>
<evidence type="ECO:0000256" key="2">
    <source>
        <dbReference type="ARBA" id="ARBA00022516"/>
    </source>
</evidence>
<evidence type="ECO:0000256" key="5">
    <source>
        <dbReference type="ARBA" id="ARBA00023098"/>
    </source>
</evidence>
<gene>
    <name evidence="10" type="ORF">K437DRAFT_226349</name>
</gene>
<feature type="domain" description="Cytidyltransferase-like" evidence="9">
    <location>
        <begin position="7"/>
        <end position="141"/>
    </location>
</feature>
<dbReference type="Proteomes" id="UP000027361">
    <property type="component" value="Unassembled WGS sequence"/>
</dbReference>
<keyword evidence="3 10" id="KW-0808">Transferase</keyword>
<dbReference type="PANTHER" id="PTHR10739:SF13">
    <property type="entry name" value="CHOLINE-PHOSPHATE CYTIDYLYLTRANSFERASE"/>
    <property type="match status" value="1"/>
</dbReference>
<dbReference type="HOGENOM" id="CLU_034585_1_1_1"/>
<protein>
    <recommendedName>
        <fullName evidence="8">choline-phosphate cytidylyltransferase</fullName>
        <ecNumber evidence="8">2.7.7.15</ecNumber>
    </recommendedName>
</protein>
<keyword evidence="4 10" id="KW-0548">Nucleotidyltransferase</keyword>
<keyword evidence="11" id="KW-1185">Reference proteome</keyword>
<evidence type="ECO:0000259" key="9">
    <source>
        <dbReference type="Pfam" id="PF01467"/>
    </source>
</evidence>
<dbReference type="InterPro" id="IPR014729">
    <property type="entry name" value="Rossmann-like_a/b/a_fold"/>
</dbReference>
<dbReference type="GeneID" id="25262568"/>
<dbReference type="SUPFAM" id="SSF52374">
    <property type="entry name" value="Nucleotidylyl transferase"/>
    <property type="match status" value="1"/>
</dbReference>
<dbReference type="PANTHER" id="PTHR10739">
    <property type="entry name" value="CYTIDYLYLTRANSFERASE"/>
    <property type="match status" value="1"/>
</dbReference>
<dbReference type="OMA" id="AVRNCRW"/>
<keyword evidence="6" id="KW-0594">Phospholipid biosynthesis</keyword>
<dbReference type="InParanoid" id="A0A066VKE1"/>
<evidence type="ECO:0000256" key="4">
    <source>
        <dbReference type="ARBA" id="ARBA00022695"/>
    </source>
</evidence>
<dbReference type="OrthoDB" id="17102at2759"/>
<dbReference type="AlphaFoldDB" id="A0A066VKE1"/>
<evidence type="ECO:0000256" key="1">
    <source>
        <dbReference type="ARBA" id="ARBA00010101"/>
    </source>
</evidence>
<dbReference type="InterPro" id="IPR004821">
    <property type="entry name" value="Cyt_trans-like"/>
</dbReference>
<dbReference type="RefSeq" id="XP_013241988.1">
    <property type="nucleotide sequence ID" value="XM_013386534.1"/>
</dbReference>
<evidence type="ECO:0000256" key="7">
    <source>
        <dbReference type="ARBA" id="ARBA00023264"/>
    </source>
</evidence>
<feature type="non-terminal residue" evidence="10">
    <location>
        <position position="1"/>
    </location>
</feature>
<evidence type="ECO:0000256" key="6">
    <source>
        <dbReference type="ARBA" id="ARBA00023209"/>
    </source>
</evidence>
<comment type="similarity">
    <text evidence="1">Belongs to the cytidylyltransferase family.</text>
</comment>
<dbReference type="Pfam" id="PF01467">
    <property type="entry name" value="CTP_transf_like"/>
    <property type="match status" value="1"/>
</dbReference>
<keyword evidence="7" id="KW-1208">Phospholipid metabolism</keyword>